<dbReference type="EMBL" id="LT558119">
    <property type="protein sequence ID" value="SAM77290.1"/>
    <property type="molecule type" value="Genomic_DNA"/>
</dbReference>
<dbReference type="OrthoDB" id="2555219at2759"/>
<evidence type="ECO:0000259" key="1">
    <source>
        <dbReference type="SMART" id="SM00343"/>
    </source>
</evidence>
<dbReference type="GO" id="GO:0003676">
    <property type="term" value="F:nucleic acid binding"/>
    <property type="evidence" value="ECO:0007669"/>
    <property type="project" value="InterPro"/>
</dbReference>
<feature type="domain" description="CCHC-type" evidence="1">
    <location>
        <begin position="246"/>
        <end position="262"/>
    </location>
</feature>
<reference evidence="3" key="1">
    <citation type="submission" date="2016-04" db="EMBL/GenBank/DDBJ databases">
        <authorList>
            <person name="Guldener U."/>
            <person name="Guldener U."/>
        </authorList>
    </citation>
    <scope>NUCLEOTIDE SEQUENCE [LARGE SCALE GENOMIC DNA]</scope>
    <source>
        <strain evidence="3">UB2112</strain>
    </source>
</reference>
<dbReference type="AlphaFoldDB" id="A0A1K0GZV5"/>
<gene>
    <name evidence="2" type="ORF">UBRO_20530</name>
</gene>
<dbReference type="SMART" id="SM00343">
    <property type="entry name" value="ZnF_C2HC"/>
    <property type="match status" value="1"/>
</dbReference>
<sequence length="290" mass="32158">MPIYTGNHVCSATRSHVVAFEELPLPKSDRAKLPPCTIRWQFTGRFNLNREEGIARGSLLVQARRYLEAKGIRQPDCLVNFPRGVGRGRYVKITVPDTQLATLSDVPLVFNGARPQRLFVGSAIPLNYLVIEILGVPHAHASLETARYIATSLRNYVQVHDVWVAQTSYANDPTPPADTNRLVALVSTPRGSDGGLDPTKLHAIPGFLRNGNSDCKLVYMGRLQWCPTCRGNTGRLHTFEDCPRRKCFRCQETGHSAAVCTADFPIDDTDDDISRQQEAEAARGANNLNY</sequence>
<proteinExistence type="predicted"/>
<evidence type="ECO:0000313" key="2">
    <source>
        <dbReference type="EMBL" id="SAM77290.1"/>
    </source>
</evidence>
<dbReference type="Proteomes" id="UP000179920">
    <property type="component" value="Chromosome III"/>
</dbReference>
<accession>A0A1K0GZV5</accession>
<name>A0A1K0GZV5_9BASI</name>
<evidence type="ECO:0000313" key="3">
    <source>
        <dbReference type="Proteomes" id="UP000179920"/>
    </source>
</evidence>
<dbReference type="InterPro" id="IPR001878">
    <property type="entry name" value="Znf_CCHC"/>
</dbReference>
<dbReference type="GO" id="GO:0008270">
    <property type="term" value="F:zinc ion binding"/>
    <property type="evidence" value="ECO:0007669"/>
    <property type="project" value="InterPro"/>
</dbReference>
<protein>
    <recommendedName>
        <fullName evidence="1">CCHC-type domain-containing protein</fullName>
    </recommendedName>
</protein>
<organism evidence="2 3">
    <name type="scientific">Ustilago bromivora</name>
    <dbReference type="NCBI Taxonomy" id="307758"/>
    <lineage>
        <taxon>Eukaryota</taxon>
        <taxon>Fungi</taxon>
        <taxon>Dikarya</taxon>
        <taxon>Basidiomycota</taxon>
        <taxon>Ustilaginomycotina</taxon>
        <taxon>Ustilaginomycetes</taxon>
        <taxon>Ustilaginales</taxon>
        <taxon>Ustilaginaceae</taxon>
        <taxon>Ustilago</taxon>
    </lineage>
</organism>